<dbReference type="Pfam" id="PF07374">
    <property type="entry name" value="DUF1492"/>
    <property type="match status" value="1"/>
</dbReference>
<evidence type="ECO:0000313" key="2">
    <source>
        <dbReference type="EMBL" id="ORO90545.1"/>
    </source>
</evidence>
<dbReference type="EMBL" id="NCVD01000043">
    <property type="protein sequence ID" value="ORO90476.1"/>
    <property type="molecule type" value="Genomic_DNA"/>
</dbReference>
<dbReference type="EMBL" id="NCVD01000043">
    <property type="protein sequence ID" value="ORO90545.1"/>
    <property type="molecule type" value="Genomic_DNA"/>
</dbReference>
<evidence type="ECO:0000313" key="3">
    <source>
        <dbReference type="Proteomes" id="UP000193849"/>
    </source>
</evidence>
<dbReference type="SUPFAM" id="SSF88659">
    <property type="entry name" value="Sigma3 and sigma4 domains of RNA polymerase sigma factors"/>
    <property type="match status" value="1"/>
</dbReference>
<dbReference type="Proteomes" id="UP000193849">
    <property type="component" value="Unassembled WGS sequence"/>
</dbReference>
<gene>
    <name evidence="1" type="ORF">B7702_02135</name>
    <name evidence="2" type="ORF">B7702_02490</name>
</gene>
<dbReference type="RefSeq" id="WP_049515361.1">
    <property type="nucleotide sequence ID" value="NZ_JVRN01000006.1"/>
</dbReference>
<dbReference type="InterPro" id="IPR036388">
    <property type="entry name" value="WH-like_DNA-bd_sf"/>
</dbReference>
<comment type="caution">
    <text evidence="2">The sequence shown here is derived from an EMBL/GenBank/DDBJ whole genome shotgun (WGS) entry which is preliminary data.</text>
</comment>
<dbReference type="InterPro" id="IPR013324">
    <property type="entry name" value="RNA_pol_sigma_r3/r4-like"/>
</dbReference>
<dbReference type="InterPro" id="IPR010861">
    <property type="entry name" value="DUF1492"/>
</dbReference>
<proteinExistence type="predicted"/>
<reference evidence="2 3" key="1">
    <citation type="journal article" date="2016" name="Eur. J. Clin. Microbiol. Infect. Dis.">
        <title>Whole genome sequencing as a tool for phylogenetic analysis of clinical strains of Mitis group streptococci.</title>
        <authorList>
            <person name="Rasmussen L.H."/>
            <person name="Dargis R."/>
            <person name="Hojholt K."/>
            <person name="Christensen J.J."/>
            <person name="Skovgaard O."/>
            <person name="Justesen U.S."/>
            <person name="Rosenvinge F.S."/>
            <person name="Moser C."/>
            <person name="Lukjancenko O."/>
            <person name="Rasmussen S."/>
            <person name="Nielsen X.C."/>
        </authorList>
    </citation>
    <scope>NUCLEOTIDE SEQUENCE [LARGE SCALE GENOMIC DNA]</scope>
    <source>
        <strain evidence="2 3">RH_777_07</strain>
    </source>
</reference>
<organism evidence="2 3">
    <name type="scientific">Streptococcus mitis</name>
    <dbReference type="NCBI Taxonomy" id="28037"/>
    <lineage>
        <taxon>Bacteria</taxon>
        <taxon>Bacillati</taxon>
        <taxon>Bacillota</taxon>
        <taxon>Bacilli</taxon>
        <taxon>Lactobacillales</taxon>
        <taxon>Streptococcaceae</taxon>
        <taxon>Streptococcus</taxon>
        <taxon>Streptococcus mitis group</taxon>
    </lineage>
</organism>
<dbReference type="Gene3D" id="1.10.10.10">
    <property type="entry name" value="Winged helix-like DNA-binding domain superfamily/Winged helix DNA-binding domain"/>
    <property type="match status" value="1"/>
</dbReference>
<evidence type="ECO:0000313" key="1">
    <source>
        <dbReference type="EMBL" id="ORO90476.1"/>
    </source>
</evidence>
<protein>
    <submittedName>
        <fullName evidence="2">DUF1492 domain-containing protein</fullName>
    </submittedName>
</protein>
<dbReference type="AlphaFoldDB" id="A0A1X1JTW8"/>
<accession>A0A1X1JTW8</accession>
<reference evidence="2" key="2">
    <citation type="submission" date="2017-04" db="EMBL/GenBank/DDBJ databases">
        <authorList>
            <person name="Afonso C.L."/>
            <person name="Miller P.J."/>
            <person name="Scott M.A."/>
            <person name="Spackman E."/>
            <person name="Goraichik I."/>
            <person name="Dimitrov K.M."/>
            <person name="Suarez D.L."/>
            <person name="Swayne D.E."/>
        </authorList>
    </citation>
    <scope>NUCLEOTIDE SEQUENCE</scope>
    <source>
        <strain evidence="2">RH_777_07</strain>
    </source>
</reference>
<name>A0A1X1JTW8_STRMT</name>
<sequence length="141" mass="16607">MTVDIKQRLKALPYIDIRARSKHQELISLRSGILRGQSFDSMPKARDNKNKTEDLNVSIIDQSEQLYEEIRSIYRERDEMIKAIESLDDPFENIVMRLLYINGLTWNEVERKLRCSPATIQRTRGRALDKMSKMFDNNDSK</sequence>